<dbReference type="SUPFAM" id="SSF57716">
    <property type="entry name" value="Glucocorticoid receptor-like (DNA-binding domain)"/>
    <property type="match status" value="1"/>
</dbReference>
<dbReference type="Gene3D" id="3.30.60.20">
    <property type="match status" value="1"/>
</dbReference>
<dbReference type="GO" id="GO:0005829">
    <property type="term" value="C:cytosol"/>
    <property type="evidence" value="ECO:0007669"/>
    <property type="project" value="TreeGrafter"/>
</dbReference>
<dbReference type="InterPro" id="IPR020633">
    <property type="entry name" value="Thymidine_kinase_CS"/>
</dbReference>
<dbReference type="Gene3D" id="3.40.50.300">
    <property type="entry name" value="P-loop containing nucleotide triphosphate hydrolases"/>
    <property type="match status" value="1"/>
</dbReference>
<dbReference type="InterPro" id="IPR027417">
    <property type="entry name" value="P-loop_NTPase"/>
</dbReference>
<evidence type="ECO:0000256" key="2">
    <source>
        <dbReference type="ARBA" id="ARBA00012118"/>
    </source>
</evidence>
<accession>A0A6A0BAG3</accession>
<evidence type="ECO:0000256" key="5">
    <source>
        <dbReference type="ARBA" id="ARBA00022741"/>
    </source>
</evidence>
<feature type="binding site" evidence="10">
    <location>
        <position position="193"/>
    </location>
    <ligand>
        <name>substrate</name>
    </ligand>
</feature>
<evidence type="ECO:0000256" key="8">
    <source>
        <dbReference type="HAMAP-Rule" id="MF_00124"/>
    </source>
</evidence>
<evidence type="ECO:0000256" key="4">
    <source>
        <dbReference type="ARBA" id="ARBA00022679"/>
    </source>
</evidence>
<evidence type="ECO:0000256" key="3">
    <source>
        <dbReference type="ARBA" id="ARBA00022634"/>
    </source>
</evidence>
<feature type="binding site" evidence="8">
    <location>
        <begin position="102"/>
        <end position="105"/>
    </location>
    <ligand>
        <name>ATP</name>
        <dbReference type="ChEBI" id="CHEBI:30616"/>
    </ligand>
</feature>
<dbReference type="PANTHER" id="PTHR11441">
    <property type="entry name" value="THYMIDINE KINASE"/>
    <property type="match status" value="1"/>
</dbReference>
<evidence type="ECO:0000256" key="12">
    <source>
        <dbReference type="RuleBase" id="RU004165"/>
    </source>
</evidence>
<evidence type="ECO:0000256" key="10">
    <source>
        <dbReference type="PIRSR" id="PIRSR035805-2"/>
    </source>
</evidence>
<dbReference type="GO" id="GO:0008270">
    <property type="term" value="F:zinc ion binding"/>
    <property type="evidence" value="ECO:0007669"/>
    <property type="project" value="UniProtKB-UniRule"/>
</dbReference>
<keyword evidence="14" id="KW-1185">Reference proteome</keyword>
<dbReference type="EC" id="2.7.1.21" evidence="2 8"/>
<dbReference type="NCBIfam" id="NF003300">
    <property type="entry name" value="PRK04296.1-5"/>
    <property type="match status" value="1"/>
</dbReference>
<feature type="active site" description="Proton acceptor" evidence="8 9">
    <location>
        <position position="103"/>
    </location>
</feature>
<gene>
    <name evidence="8 13" type="primary">tdk</name>
    <name evidence="13" type="ORF">Hs30E_01860</name>
</gene>
<dbReference type="PROSITE" id="PS00603">
    <property type="entry name" value="TK_CELLULAR_TYPE"/>
    <property type="match status" value="1"/>
</dbReference>
<feature type="binding site" evidence="10">
    <location>
        <begin position="185"/>
        <end position="188"/>
    </location>
    <ligand>
        <name>substrate</name>
    </ligand>
</feature>
<dbReference type="SUPFAM" id="SSF52540">
    <property type="entry name" value="P-loop containing nucleoside triphosphate hydrolases"/>
    <property type="match status" value="1"/>
</dbReference>
<dbReference type="GO" id="GO:0004797">
    <property type="term" value="F:thymidine kinase activity"/>
    <property type="evidence" value="ECO:0007669"/>
    <property type="project" value="UniProtKB-UniRule"/>
</dbReference>
<dbReference type="Proteomes" id="UP000480303">
    <property type="component" value="Unassembled WGS sequence"/>
</dbReference>
<keyword evidence="8" id="KW-0479">Metal-binding</keyword>
<comment type="caution">
    <text evidence="13">The sequence shown here is derived from an EMBL/GenBank/DDBJ whole genome shotgun (WGS) entry which is preliminary data.</text>
</comment>
<evidence type="ECO:0000256" key="11">
    <source>
        <dbReference type="RuleBase" id="RU000544"/>
    </source>
</evidence>
<feature type="binding site" evidence="8">
    <location>
        <position position="163"/>
    </location>
    <ligand>
        <name>Zn(2+)</name>
        <dbReference type="ChEBI" id="CHEBI:29105"/>
    </ligand>
</feature>
<reference evidence="13 14" key="1">
    <citation type="submission" date="2020-02" db="EMBL/GenBank/DDBJ databases">
        <title>Draft genome sequence of Lactococcus sp. Hs30E4-3.</title>
        <authorList>
            <person name="Noda S."/>
            <person name="Yuki M."/>
            <person name="Ohkuma M."/>
        </authorList>
    </citation>
    <scope>NUCLEOTIDE SEQUENCE [LARGE SCALE GENOMIC DNA]</scope>
    <source>
        <strain evidence="13 14">Hs30E4-3</strain>
    </source>
</reference>
<dbReference type="GO" id="GO:0005524">
    <property type="term" value="F:ATP binding"/>
    <property type="evidence" value="ECO:0007669"/>
    <property type="project" value="UniProtKB-UniRule"/>
</dbReference>
<evidence type="ECO:0000256" key="9">
    <source>
        <dbReference type="PIRSR" id="PIRSR035805-1"/>
    </source>
</evidence>
<evidence type="ECO:0000256" key="7">
    <source>
        <dbReference type="ARBA" id="ARBA00022840"/>
    </source>
</evidence>
<name>A0A6A0BAG3_9LACT</name>
<keyword evidence="7 8" id="KW-0067">ATP-binding</keyword>
<comment type="similarity">
    <text evidence="1 8 12">Belongs to the thymidine kinase family.</text>
</comment>
<feature type="binding site" evidence="8">
    <location>
        <position position="200"/>
    </location>
    <ligand>
        <name>Zn(2+)</name>
        <dbReference type="ChEBI" id="CHEBI:29105"/>
    </ligand>
</feature>
<keyword evidence="8" id="KW-0862">Zinc</keyword>
<comment type="catalytic activity">
    <reaction evidence="8 11">
        <text>thymidine + ATP = dTMP + ADP + H(+)</text>
        <dbReference type="Rhea" id="RHEA:19129"/>
        <dbReference type="ChEBI" id="CHEBI:15378"/>
        <dbReference type="ChEBI" id="CHEBI:17748"/>
        <dbReference type="ChEBI" id="CHEBI:30616"/>
        <dbReference type="ChEBI" id="CHEBI:63528"/>
        <dbReference type="ChEBI" id="CHEBI:456216"/>
        <dbReference type="EC" id="2.7.1.21"/>
    </reaction>
</comment>
<dbReference type="HAMAP" id="MF_00124">
    <property type="entry name" value="Thymidine_kinase"/>
    <property type="match status" value="1"/>
</dbReference>
<sequence length="213" mass="24668">MLSIFDEIAFFERENERMAKLYFKYGTMNSGKSIEILKVAHNYEEQGKPVVIMTSALDNRDEIGVVSSRIGMRQNAVSIDETFDIFDYVAKLPDKPYCILIDEAQFLSKKNIYDFARIVDELDVPVMAFGLKNDFQNELFEGSKYLLLLADKIEEIKTICWFCSQKATMVLRTENGKPVYEGSQIQIGGNETYLPVCRKHWLNPDLEKMKEMR</sequence>
<comment type="subcellular location">
    <subcellularLocation>
        <location evidence="8">Cytoplasm</location>
    </subcellularLocation>
</comment>
<dbReference type="GO" id="GO:0046104">
    <property type="term" value="P:thymidine metabolic process"/>
    <property type="evidence" value="ECO:0007669"/>
    <property type="project" value="TreeGrafter"/>
</dbReference>
<feature type="binding site" evidence="8">
    <location>
        <position position="160"/>
    </location>
    <ligand>
        <name>Zn(2+)</name>
        <dbReference type="ChEBI" id="CHEBI:29105"/>
    </ligand>
</feature>
<keyword evidence="5 8" id="KW-0547">Nucleotide-binding</keyword>
<keyword evidence="8" id="KW-0963">Cytoplasm</keyword>
<protein>
    <recommendedName>
        <fullName evidence="2 8">Thymidine kinase</fullName>
        <ecNumber evidence="2 8">2.7.1.21</ecNumber>
    </recommendedName>
</protein>
<evidence type="ECO:0000313" key="14">
    <source>
        <dbReference type="Proteomes" id="UP000480303"/>
    </source>
</evidence>
<dbReference type="NCBIfam" id="NF003299">
    <property type="entry name" value="PRK04296.1-4"/>
    <property type="match status" value="1"/>
</dbReference>
<dbReference type="GO" id="GO:0071897">
    <property type="term" value="P:DNA biosynthetic process"/>
    <property type="evidence" value="ECO:0007669"/>
    <property type="project" value="UniProtKB-KW"/>
</dbReference>
<dbReference type="Pfam" id="PF00265">
    <property type="entry name" value="TK"/>
    <property type="match status" value="1"/>
</dbReference>
<feature type="binding site" evidence="8">
    <location>
        <begin position="26"/>
        <end position="33"/>
    </location>
    <ligand>
        <name>ATP</name>
        <dbReference type="ChEBI" id="CHEBI:30616"/>
    </ligand>
</feature>
<organism evidence="13 14">
    <name type="scientific">Pseudolactococcus hodotermopsidis</name>
    <dbReference type="NCBI Taxonomy" id="2709157"/>
    <lineage>
        <taxon>Bacteria</taxon>
        <taxon>Bacillati</taxon>
        <taxon>Bacillota</taxon>
        <taxon>Bacilli</taxon>
        <taxon>Lactobacillales</taxon>
        <taxon>Streptococcaceae</taxon>
        <taxon>Pseudolactococcus</taxon>
    </lineage>
</organism>
<evidence type="ECO:0000256" key="1">
    <source>
        <dbReference type="ARBA" id="ARBA00007587"/>
    </source>
</evidence>
<evidence type="ECO:0000313" key="13">
    <source>
        <dbReference type="EMBL" id="GFH41635.1"/>
    </source>
</evidence>
<comment type="subunit">
    <text evidence="8">Homotetramer.</text>
</comment>
<dbReference type="InterPro" id="IPR001267">
    <property type="entry name" value="Thymidine_kinase"/>
</dbReference>
<dbReference type="EMBL" id="BLLI01000003">
    <property type="protein sequence ID" value="GFH41635.1"/>
    <property type="molecule type" value="Genomic_DNA"/>
</dbReference>
<evidence type="ECO:0000256" key="6">
    <source>
        <dbReference type="ARBA" id="ARBA00022777"/>
    </source>
</evidence>
<keyword evidence="4 8" id="KW-0808">Transferase</keyword>
<dbReference type="AlphaFoldDB" id="A0A6A0BAG3"/>
<keyword evidence="3 8" id="KW-0237">DNA synthesis</keyword>
<proteinExistence type="inferred from homology"/>
<dbReference type="PIRSF" id="PIRSF035805">
    <property type="entry name" value="TK_cell"/>
    <property type="match status" value="1"/>
</dbReference>
<feature type="binding site" evidence="8">
    <location>
        <position position="197"/>
    </location>
    <ligand>
        <name>Zn(2+)</name>
        <dbReference type="ChEBI" id="CHEBI:29105"/>
    </ligand>
</feature>
<keyword evidence="6 8" id="KW-0418">Kinase</keyword>
<dbReference type="PANTHER" id="PTHR11441:SF0">
    <property type="entry name" value="THYMIDINE KINASE, CYTOSOLIC"/>
    <property type="match status" value="1"/>
</dbReference>